<evidence type="ECO:0000313" key="6">
    <source>
        <dbReference type="EMBL" id="HIZ78654.1"/>
    </source>
</evidence>
<dbReference type="PROSITE" id="PS51194">
    <property type="entry name" value="HELICASE_CTER"/>
    <property type="match status" value="1"/>
</dbReference>
<dbReference type="InterPro" id="IPR049730">
    <property type="entry name" value="SNF2/RAD54-like_C"/>
</dbReference>
<dbReference type="SUPFAM" id="SSF52540">
    <property type="entry name" value="P-loop containing nucleoside triphosphate hydrolases"/>
    <property type="match status" value="2"/>
</dbReference>
<gene>
    <name evidence="6" type="ORF">IAA17_02560</name>
</gene>
<reference evidence="6" key="1">
    <citation type="journal article" date="2021" name="PeerJ">
        <title>Extensive microbial diversity within the chicken gut microbiome revealed by metagenomics and culture.</title>
        <authorList>
            <person name="Gilroy R."/>
            <person name="Ravi A."/>
            <person name="Getino M."/>
            <person name="Pursley I."/>
            <person name="Horton D.L."/>
            <person name="Alikhan N.F."/>
            <person name="Baker D."/>
            <person name="Gharbi K."/>
            <person name="Hall N."/>
            <person name="Watson M."/>
            <person name="Adriaenssens E.M."/>
            <person name="Foster-Nyarko E."/>
            <person name="Jarju S."/>
            <person name="Secka A."/>
            <person name="Antonio M."/>
            <person name="Oren A."/>
            <person name="Chaudhuri R.R."/>
            <person name="La Ragione R."/>
            <person name="Hildebrand F."/>
            <person name="Pallen M.J."/>
        </authorList>
    </citation>
    <scope>NUCLEOTIDE SEQUENCE</scope>
    <source>
        <strain evidence="6">ChiBcec1-1093</strain>
    </source>
</reference>
<dbReference type="Proteomes" id="UP000824101">
    <property type="component" value="Unassembled WGS sequence"/>
</dbReference>
<sequence>MTITEFSSSTFWKGETGIKATVSDSGRSYRSSLYLKNGQVFDYSCSCADGRSYKGMCPHCAALLAYYQTRRKEENSRSVFTSQEIRGMIREYTNREVADILREEEGADVVLRPRLLFKSSGLELEFEVGRERFYILRDLPAFGEAVDNGTLIRYGKQFSFHHSLSAFTAGSRPMAEFLMDLLHTYRDYYAHFHRSGLAVPSFRSIQLNKGDADRFFDLVMGQILETEDSRGQRRKLLVTEDMPRLEIRAERSGRDGISLTMPENLTYFKGESAIYLTLEDCLCRCAGEKGRILAVFFDRIRKSPGSGSLEVNDRDLPLFYERVVRTLEPYLQFQSEDVRLEDYRPQELKAQFAFDCPAPGEVVLHPTLSYGDFSFHPIEDEKVPRTVCRDVPGEFRVSQAITRYFKYREESGSDPVIRDDEEAVYRLLTEGIPEFRTLGEVLVSERMKKLRVLPPPTVSVGVSGRGNWLELKVDAEGMSRQELLKILDSYRQKKKYYRLKTGEFLELGDGGLLTVAEMLDGLGLTKAQMSEEVIRLPGYRAFYLDSILEARRGMSVYRDRMFKTVIRGMKAVEDSDFEVPESFCGELREYQKLGYKWMKTLDELGFGGILADDMGLGKTVQVIALLLDERERRTEQKPSLIVCPASLVYNWENELEKFGPSLKVLLVTGNAAQRREAASHAGEYDVVITSYDLLRRDLELYGDLEFRYQIIDEAQYIKNAGTLNAKAAKAVSAVSRFALTGTPIENHLGELWSIFDYLMPGFLFSYQKFRKEYEIPVSKDGDRKVLERLHQLIGPFILRRLKSQVLKELPEKLETVVYSRAEGMQKELYSASAALLKEKLESGGFEQDRFQVLAALTRLRQICCHPSLCYTNYKEGSAKLETCVDLIRNGIAGGHRILLFSQFTSMLEIIGERLEKEKISCYRLTGDTPKEERIRLAGTFGQDEVMVFLISLKAGGTGLNLTAADMVIHYDPWWNVAAQNQATDRAHRIGQDRKVTVFKLIMKDTVEENMLRLQQMKQNLAEGVIAEGTVELSSLTGRDVMRLLEG</sequence>
<dbReference type="CDD" id="cd18793">
    <property type="entry name" value="SF2_C_SNF"/>
    <property type="match status" value="1"/>
</dbReference>
<dbReference type="GO" id="GO:0005524">
    <property type="term" value="F:ATP binding"/>
    <property type="evidence" value="ECO:0007669"/>
    <property type="project" value="InterPro"/>
</dbReference>
<dbReference type="PROSITE" id="PS51192">
    <property type="entry name" value="HELICASE_ATP_BIND_1"/>
    <property type="match status" value="1"/>
</dbReference>
<dbReference type="PANTHER" id="PTHR10799">
    <property type="entry name" value="SNF2/RAD54 HELICASE FAMILY"/>
    <property type="match status" value="1"/>
</dbReference>
<name>A0A9D2K6A8_9FIRM</name>
<dbReference type="InterPro" id="IPR013663">
    <property type="entry name" value="Helicase_SWF/SNF/SWI_bac"/>
</dbReference>
<dbReference type="SMART" id="SM00487">
    <property type="entry name" value="DEXDc"/>
    <property type="match status" value="1"/>
</dbReference>
<protein>
    <submittedName>
        <fullName evidence="6">SNF2 helicase associated domain-containing protein</fullName>
    </submittedName>
</protein>
<dbReference type="InterPro" id="IPR014001">
    <property type="entry name" value="Helicase_ATP-bd"/>
</dbReference>
<evidence type="ECO:0000256" key="2">
    <source>
        <dbReference type="PROSITE-ProRule" id="PRU00325"/>
    </source>
</evidence>
<dbReference type="CDD" id="cd18012">
    <property type="entry name" value="DEXQc_arch_SWI2_SNF2"/>
    <property type="match status" value="1"/>
</dbReference>
<keyword evidence="2" id="KW-0479">Metal-binding</keyword>
<evidence type="ECO:0000259" key="4">
    <source>
        <dbReference type="PROSITE" id="PS51192"/>
    </source>
</evidence>
<evidence type="ECO:0000259" key="3">
    <source>
        <dbReference type="PROSITE" id="PS50966"/>
    </source>
</evidence>
<dbReference type="InterPro" id="IPR000330">
    <property type="entry name" value="SNF2_N"/>
</dbReference>
<dbReference type="InterPro" id="IPR027417">
    <property type="entry name" value="P-loop_NTPase"/>
</dbReference>
<feature type="domain" description="Helicase ATP-binding" evidence="4">
    <location>
        <begin position="599"/>
        <end position="761"/>
    </location>
</feature>
<reference evidence="6" key="2">
    <citation type="submission" date="2021-04" db="EMBL/GenBank/DDBJ databases">
        <authorList>
            <person name="Gilroy R."/>
        </authorList>
    </citation>
    <scope>NUCLEOTIDE SEQUENCE</scope>
    <source>
        <strain evidence="6">ChiBcec1-1093</strain>
    </source>
</reference>
<feature type="domain" description="SWIM-type" evidence="3">
    <location>
        <begin position="29"/>
        <end position="68"/>
    </location>
</feature>
<evidence type="ECO:0000259" key="5">
    <source>
        <dbReference type="PROSITE" id="PS51194"/>
    </source>
</evidence>
<dbReference type="Pfam" id="PF00271">
    <property type="entry name" value="Helicase_C"/>
    <property type="match status" value="1"/>
</dbReference>
<dbReference type="PROSITE" id="PS50966">
    <property type="entry name" value="ZF_SWIM"/>
    <property type="match status" value="1"/>
</dbReference>
<dbReference type="Pfam" id="PF00176">
    <property type="entry name" value="SNF2-rel_dom"/>
    <property type="match status" value="1"/>
</dbReference>
<accession>A0A9D2K6A8</accession>
<dbReference type="InterPro" id="IPR038718">
    <property type="entry name" value="SNF2-like_sf"/>
</dbReference>
<keyword evidence="2" id="KW-0863">Zinc-finger</keyword>
<keyword evidence="2" id="KW-0862">Zinc</keyword>
<proteinExistence type="predicted"/>
<dbReference type="GO" id="GO:0016787">
    <property type="term" value="F:hydrolase activity"/>
    <property type="evidence" value="ECO:0007669"/>
    <property type="project" value="UniProtKB-KW"/>
</dbReference>
<dbReference type="AlphaFoldDB" id="A0A9D2K6A8"/>
<dbReference type="Gene3D" id="3.40.50.300">
    <property type="entry name" value="P-loop containing nucleotide triphosphate hydrolases"/>
    <property type="match status" value="1"/>
</dbReference>
<evidence type="ECO:0000313" key="7">
    <source>
        <dbReference type="Proteomes" id="UP000824101"/>
    </source>
</evidence>
<dbReference type="GO" id="GO:0008270">
    <property type="term" value="F:zinc ion binding"/>
    <property type="evidence" value="ECO:0007669"/>
    <property type="project" value="UniProtKB-KW"/>
</dbReference>
<dbReference type="InterPro" id="IPR007527">
    <property type="entry name" value="Znf_SWIM"/>
</dbReference>
<evidence type="ECO:0000256" key="1">
    <source>
        <dbReference type="ARBA" id="ARBA00022801"/>
    </source>
</evidence>
<keyword evidence="1" id="KW-0378">Hydrolase</keyword>
<organism evidence="6 7">
    <name type="scientific">Candidatus Lachnoclostridium stercorigallinarum</name>
    <dbReference type="NCBI Taxonomy" id="2838634"/>
    <lineage>
        <taxon>Bacteria</taxon>
        <taxon>Bacillati</taxon>
        <taxon>Bacillota</taxon>
        <taxon>Clostridia</taxon>
        <taxon>Lachnospirales</taxon>
        <taxon>Lachnospiraceae</taxon>
    </lineage>
</organism>
<dbReference type="EMBL" id="DXBC01000042">
    <property type="protein sequence ID" value="HIZ78654.1"/>
    <property type="molecule type" value="Genomic_DNA"/>
</dbReference>
<dbReference type="Gene3D" id="3.40.50.10810">
    <property type="entry name" value="Tandem AAA-ATPase domain"/>
    <property type="match status" value="1"/>
</dbReference>
<dbReference type="InterPro" id="IPR001650">
    <property type="entry name" value="Helicase_C-like"/>
</dbReference>
<feature type="domain" description="Helicase C-terminal" evidence="5">
    <location>
        <begin position="879"/>
        <end position="1036"/>
    </location>
</feature>
<dbReference type="Pfam" id="PF08455">
    <property type="entry name" value="SNF2_assoc"/>
    <property type="match status" value="1"/>
</dbReference>
<comment type="caution">
    <text evidence="6">The sequence shown here is derived from an EMBL/GenBank/DDBJ whole genome shotgun (WGS) entry which is preliminary data.</text>
</comment>
<dbReference type="SMART" id="SM00490">
    <property type="entry name" value="HELICc"/>
    <property type="match status" value="1"/>
</dbReference>